<evidence type="ECO:0000256" key="1">
    <source>
        <dbReference type="ARBA" id="ARBA00004141"/>
    </source>
</evidence>
<evidence type="ECO:0000256" key="5">
    <source>
        <dbReference type="ARBA" id="ARBA00023136"/>
    </source>
</evidence>
<comment type="caution">
    <text evidence="7">The sequence shown here is derived from an EMBL/GenBank/DDBJ whole genome shotgun (WGS) entry which is preliminary data.</text>
</comment>
<evidence type="ECO:0008006" key="9">
    <source>
        <dbReference type="Google" id="ProtNLM"/>
    </source>
</evidence>
<keyword evidence="3 6" id="KW-0812">Transmembrane</keyword>
<feature type="transmembrane region" description="Helical" evidence="6">
    <location>
        <begin position="26"/>
        <end position="45"/>
    </location>
</feature>
<dbReference type="InterPro" id="IPR004840">
    <property type="entry name" value="Amino_acid_permease_CS"/>
</dbReference>
<dbReference type="AlphaFoldDB" id="A0A8H5CVL8"/>
<reference evidence="7 8" key="1">
    <citation type="journal article" date="2020" name="ISME J.">
        <title>Uncovering the hidden diversity of litter-decomposition mechanisms in mushroom-forming fungi.</title>
        <authorList>
            <person name="Floudas D."/>
            <person name="Bentzer J."/>
            <person name="Ahren D."/>
            <person name="Johansson T."/>
            <person name="Persson P."/>
            <person name="Tunlid A."/>
        </authorList>
    </citation>
    <scope>NUCLEOTIDE SEQUENCE [LARGE SCALE GENOMIC DNA]</scope>
    <source>
        <strain evidence="7 8">CBS 291.85</strain>
    </source>
</reference>
<feature type="transmembrane region" description="Helical" evidence="6">
    <location>
        <begin position="458"/>
        <end position="476"/>
    </location>
</feature>
<evidence type="ECO:0000313" key="8">
    <source>
        <dbReference type="Proteomes" id="UP000559256"/>
    </source>
</evidence>
<feature type="transmembrane region" description="Helical" evidence="6">
    <location>
        <begin position="426"/>
        <end position="446"/>
    </location>
</feature>
<keyword evidence="4 6" id="KW-1133">Transmembrane helix</keyword>
<evidence type="ECO:0000256" key="2">
    <source>
        <dbReference type="ARBA" id="ARBA00022448"/>
    </source>
</evidence>
<evidence type="ECO:0000256" key="4">
    <source>
        <dbReference type="ARBA" id="ARBA00022989"/>
    </source>
</evidence>
<accession>A0A8H5CVL8</accession>
<feature type="transmembrane region" description="Helical" evidence="6">
    <location>
        <begin position="359"/>
        <end position="377"/>
    </location>
</feature>
<dbReference type="GO" id="GO:0022857">
    <property type="term" value="F:transmembrane transporter activity"/>
    <property type="evidence" value="ECO:0007669"/>
    <property type="project" value="InterPro"/>
</dbReference>
<dbReference type="GO" id="GO:0016020">
    <property type="term" value="C:membrane"/>
    <property type="evidence" value="ECO:0007669"/>
    <property type="project" value="UniProtKB-SubCell"/>
</dbReference>
<evidence type="ECO:0000313" key="7">
    <source>
        <dbReference type="EMBL" id="KAF5348720.1"/>
    </source>
</evidence>
<comment type="subcellular location">
    <subcellularLocation>
        <location evidence="1">Membrane</location>
        <topology evidence="1">Multi-pass membrane protein</topology>
    </subcellularLocation>
</comment>
<sequence>MDSDQSVLADLGYKQEFQRNFSKIELFGLSFNIVGVVQSIASILVYSIPYGGPVSMVWGWLTGSIFIICIGLTIAELGSSAPTSGGLYFWTHRYASQDIATIFPTFQDVNTAGYTSGVAGVDYSCALAILTGASIGSNGTYIPTNGHIYGVFCALLLSHALMASLPTKALARAQVISVTLNIGVFVALVIAVPAATPQPLKNDAKYVFGHFENISGYSDGFAFFMSFLAPLWTVGGFDSSVHISEEAKNARTAVPFAIMSATILGCVLGFSTILALTFNMGNDLVSIIENPFGQPMAVILLNSLGTKGLLAFWAFIVITLYMSGLNLLIAASRQIFAFSRDGALPLSGIWYRMNSTTGTPTNAVCIATLIAALWGLLSFAGPAAAAAVFTSGIVCQYLCYCTPVISRFIGGQRFVPGPFYLGKLSGPIATIATCFMLFMTVVLQFPTAPHPVAQTMNYTVVVVGGTIMLATAYYLLSGRHWFVGPVVTLPGEREVKRDNLSDHSMRSNVKGDHVISLNVLQKQWSSK</sequence>
<feature type="transmembrane region" description="Helical" evidence="6">
    <location>
        <begin position="310"/>
        <end position="331"/>
    </location>
</feature>
<feature type="transmembrane region" description="Helical" evidence="6">
    <location>
        <begin position="383"/>
        <end position="405"/>
    </location>
</feature>
<keyword evidence="5 6" id="KW-0472">Membrane</keyword>
<dbReference type="OrthoDB" id="4476201at2759"/>
<dbReference type="Gene3D" id="1.20.1740.10">
    <property type="entry name" value="Amino acid/polyamine transporter I"/>
    <property type="match status" value="1"/>
</dbReference>
<dbReference type="PANTHER" id="PTHR45649">
    <property type="entry name" value="AMINO-ACID PERMEASE BAT1"/>
    <property type="match status" value="1"/>
</dbReference>
<evidence type="ECO:0000256" key="3">
    <source>
        <dbReference type="ARBA" id="ARBA00022692"/>
    </source>
</evidence>
<feature type="transmembrane region" description="Helical" evidence="6">
    <location>
        <begin position="256"/>
        <end position="278"/>
    </location>
</feature>
<feature type="transmembrane region" description="Helical" evidence="6">
    <location>
        <begin position="214"/>
        <end position="235"/>
    </location>
</feature>
<feature type="transmembrane region" description="Helical" evidence="6">
    <location>
        <begin position="146"/>
        <end position="163"/>
    </location>
</feature>
<name>A0A8H5CVL8_9AGAR</name>
<protein>
    <recommendedName>
        <fullName evidence="9">Amino acid transporter</fullName>
    </recommendedName>
</protein>
<gene>
    <name evidence="7" type="ORF">D9758_006798</name>
</gene>
<keyword evidence="2" id="KW-0813">Transport</keyword>
<dbReference type="Pfam" id="PF13520">
    <property type="entry name" value="AA_permease_2"/>
    <property type="match status" value="1"/>
</dbReference>
<organism evidence="7 8">
    <name type="scientific">Tetrapyrgos nigripes</name>
    <dbReference type="NCBI Taxonomy" id="182062"/>
    <lineage>
        <taxon>Eukaryota</taxon>
        <taxon>Fungi</taxon>
        <taxon>Dikarya</taxon>
        <taxon>Basidiomycota</taxon>
        <taxon>Agaricomycotina</taxon>
        <taxon>Agaricomycetes</taxon>
        <taxon>Agaricomycetidae</taxon>
        <taxon>Agaricales</taxon>
        <taxon>Marasmiineae</taxon>
        <taxon>Marasmiaceae</taxon>
        <taxon>Tetrapyrgos</taxon>
    </lineage>
</organism>
<feature type="transmembrane region" description="Helical" evidence="6">
    <location>
        <begin position="175"/>
        <end position="194"/>
    </location>
</feature>
<feature type="transmembrane region" description="Helical" evidence="6">
    <location>
        <begin position="57"/>
        <end position="75"/>
    </location>
</feature>
<dbReference type="PROSITE" id="PS00218">
    <property type="entry name" value="AMINO_ACID_PERMEASE_1"/>
    <property type="match status" value="1"/>
</dbReference>
<evidence type="ECO:0000256" key="6">
    <source>
        <dbReference type="SAM" id="Phobius"/>
    </source>
</evidence>
<dbReference type="GO" id="GO:0006865">
    <property type="term" value="P:amino acid transport"/>
    <property type="evidence" value="ECO:0007669"/>
    <property type="project" value="InterPro"/>
</dbReference>
<dbReference type="EMBL" id="JAACJM010000085">
    <property type="protein sequence ID" value="KAF5348720.1"/>
    <property type="molecule type" value="Genomic_DNA"/>
</dbReference>
<dbReference type="PANTHER" id="PTHR45649:SF6">
    <property type="entry name" value="GABA-SPECIFIC PERMEASE"/>
    <property type="match status" value="1"/>
</dbReference>
<dbReference type="PIRSF" id="PIRSF006060">
    <property type="entry name" value="AA_transporter"/>
    <property type="match status" value="1"/>
</dbReference>
<proteinExistence type="predicted"/>
<dbReference type="Proteomes" id="UP000559256">
    <property type="component" value="Unassembled WGS sequence"/>
</dbReference>
<dbReference type="InterPro" id="IPR002293">
    <property type="entry name" value="AA/rel_permease1"/>
</dbReference>
<keyword evidence="8" id="KW-1185">Reference proteome</keyword>